<evidence type="ECO:0000256" key="4">
    <source>
        <dbReference type="SAM" id="MobiDB-lite"/>
    </source>
</evidence>
<feature type="compositionally biased region" description="Polar residues" evidence="4">
    <location>
        <begin position="11"/>
        <end position="30"/>
    </location>
</feature>
<reference evidence="8" key="1">
    <citation type="submission" date="2022-07" db="EMBL/GenBank/DDBJ databases">
        <title>Phylogenomic reconstructions and comparative analyses of Kickxellomycotina fungi.</title>
        <authorList>
            <person name="Reynolds N.K."/>
            <person name="Stajich J.E."/>
            <person name="Barry K."/>
            <person name="Grigoriev I.V."/>
            <person name="Crous P."/>
            <person name="Smith M.E."/>
        </authorList>
    </citation>
    <scope>NUCLEOTIDE SEQUENCE</scope>
    <source>
        <strain evidence="8">RSA 567</strain>
    </source>
</reference>
<evidence type="ECO:0000256" key="3">
    <source>
        <dbReference type="PROSITE-ProRule" id="PRU00192"/>
    </source>
</evidence>
<dbReference type="Gene3D" id="3.10.20.90">
    <property type="entry name" value="Phosphatidylinositol 3-kinase Catalytic Subunit, Chain A, domain 1"/>
    <property type="match status" value="1"/>
</dbReference>
<evidence type="ECO:0000259" key="6">
    <source>
        <dbReference type="PROSITE" id="PS50195"/>
    </source>
</evidence>
<gene>
    <name evidence="8" type="primary">BEM1</name>
    <name evidence="8" type="ORF">H4R34_003276</name>
</gene>
<feature type="domain" description="SH3" evidence="5">
    <location>
        <begin position="38"/>
        <end position="100"/>
    </location>
</feature>
<dbReference type="Proteomes" id="UP001151582">
    <property type="component" value="Unassembled WGS sequence"/>
</dbReference>
<accession>A0A9W8B7U1</accession>
<dbReference type="OrthoDB" id="548867at2759"/>
<feature type="compositionally biased region" description="Pro residues" evidence="4">
    <location>
        <begin position="315"/>
        <end position="329"/>
    </location>
</feature>
<feature type="domain" description="PB1" evidence="7">
    <location>
        <begin position="606"/>
        <end position="682"/>
    </location>
</feature>
<dbReference type="InterPro" id="IPR035550">
    <property type="entry name" value="Bem1/Scd2_PX"/>
</dbReference>
<feature type="region of interest" description="Disordered" evidence="4">
    <location>
        <begin position="129"/>
        <end position="154"/>
    </location>
</feature>
<evidence type="ECO:0000259" key="7">
    <source>
        <dbReference type="PROSITE" id="PS51745"/>
    </source>
</evidence>
<dbReference type="PANTHER" id="PTHR15706">
    <property type="entry name" value="SH3 MULTIPLE DOMAIN"/>
    <property type="match status" value="1"/>
</dbReference>
<feature type="compositionally biased region" description="Low complexity" evidence="4">
    <location>
        <begin position="592"/>
        <end position="601"/>
    </location>
</feature>
<dbReference type="Pfam" id="PF00564">
    <property type="entry name" value="PB1"/>
    <property type="match status" value="1"/>
</dbReference>
<evidence type="ECO:0000256" key="2">
    <source>
        <dbReference type="ARBA" id="ARBA00022737"/>
    </source>
</evidence>
<dbReference type="PROSITE" id="PS50002">
    <property type="entry name" value="SH3"/>
    <property type="match status" value="2"/>
</dbReference>
<dbReference type="InterPro" id="IPR036028">
    <property type="entry name" value="SH3-like_dom_sf"/>
</dbReference>
<evidence type="ECO:0000256" key="1">
    <source>
        <dbReference type="ARBA" id="ARBA00022443"/>
    </source>
</evidence>
<dbReference type="SUPFAM" id="SSF54277">
    <property type="entry name" value="CAD &amp; PB1 domains"/>
    <property type="match status" value="1"/>
</dbReference>
<dbReference type="PROSITE" id="PS50195">
    <property type="entry name" value="PX"/>
    <property type="match status" value="1"/>
</dbReference>
<keyword evidence="2" id="KW-0677">Repeat</keyword>
<feature type="region of interest" description="Disordered" evidence="4">
    <location>
        <begin position="259"/>
        <end position="355"/>
    </location>
</feature>
<dbReference type="InterPro" id="IPR051228">
    <property type="entry name" value="NADPH_Oxidase/PX-Domain"/>
</dbReference>
<dbReference type="InterPro" id="IPR001683">
    <property type="entry name" value="PX_dom"/>
</dbReference>
<dbReference type="PROSITE" id="PS51745">
    <property type="entry name" value="PB1"/>
    <property type="match status" value="1"/>
</dbReference>
<organism evidence="8 9">
    <name type="scientific">Dimargaris verticillata</name>
    <dbReference type="NCBI Taxonomy" id="2761393"/>
    <lineage>
        <taxon>Eukaryota</taxon>
        <taxon>Fungi</taxon>
        <taxon>Fungi incertae sedis</taxon>
        <taxon>Zoopagomycota</taxon>
        <taxon>Kickxellomycotina</taxon>
        <taxon>Dimargaritomycetes</taxon>
        <taxon>Dimargaritales</taxon>
        <taxon>Dimargaritaceae</taxon>
        <taxon>Dimargaris</taxon>
    </lineage>
</organism>
<feature type="region of interest" description="Disordered" evidence="4">
    <location>
        <begin position="1"/>
        <end position="33"/>
    </location>
</feature>
<dbReference type="Gene3D" id="3.30.1520.10">
    <property type="entry name" value="Phox-like domain"/>
    <property type="match status" value="1"/>
</dbReference>
<feature type="domain" description="PX" evidence="6">
    <location>
        <begin position="355"/>
        <end position="475"/>
    </location>
</feature>
<feature type="region of interest" description="Disordered" evidence="4">
    <location>
        <begin position="515"/>
        <end position="576"/>
    </location>
</feature>
<keyword evidence="1 3" id="KW-0728">SH3 domain</keyword>
<dbReference type="InterPro" id="IPR035549">
    <property type="entry name" value="Bem1/Scd2_SH3_2"/>
</dbReference>
<evidence type="ECO:0000313" key="9">
    <source>
        <dbReference type="Proteomes" id="UP001151582"/>
    </source>
</evidence>
<dbReference type="InterPro" id="IPR036871">
    <property type="entry name" value="PX_dom_sf"/>
</dbReference>
<dbReference type="AlphaFoldDB" id="A0A9W8B7U1"/>
<dbReference type="SMART" id="SM00666">
    <property type="entry name" value="PB1"/>
    <property type="match status" value="1"/>
</dbReference>
<dbReference type="Pfam" id="PF00018">
    <property type="entry name" value="SH3_1"/>
    <property type="match status" value="2"/>
</dbReference>
<proteinExistence type="predicted"/>
<dbReference type="InterPro" id="IPR000270">
    <property type="entry name" value="PB1_dom"/>
</dbReference>
<dbReference type="Pfam" id="PF00787">
    <property type="entry name" value="PX"/>
    <property type="match status" value="1"/>
</dbReference>
<feature type="compositionally biased region" description="Low complexity" evidence="4">
    <location>
        <begin position="291"/>
        <end position="300"/>
    </location>
</feature>
<dbReference type="Gene3D" id="2.30.30.40">
    <property type="entry name" value="SH3 Domains"/>
    <property type="match status" value="2"/>
</dbReference>
<evidence type="ECO:0000313" key="8">
    <source>
        <dbReference type="EMBL" id="KAJ1978235.1"/>
    </source>
</evidence>
<dbReference type="SMART" id="SM00312">
    <property type="entry name" value="PX"/>
    <property type="match status" value="1"/>
</dbReference>
<dbReference type="InterPro" id="IPR001452">
    <property type="entry name" value="SH3_domain"/>
</dbReference>
<dbReference type="PANTHER" id="PTHR15706:SF2">
    <property type="entry name" value="SH3 AND PX DOMAIN-CONTAINING PROTEIN 2A"/>
    <property type="match status" value="1"/>
</dbReference>
<feature type="region of interest" description="Disordered" evidence="4">
    <location>
        <begin position="582"/>
        <end position="601"/>
    </location>
</feature>
<dbReference type="CDD" id="cd05992">
    <property type="entry name" value="PB1"/>
    <property type="match status" value="1"/>
</dbReference>
<dbReference type="CDD" id="cd06890">
    <property type="entry name" value="PX_Bem1p"/>
    <property type="match status" value="1"/>
</dbReference>
<dbReference type="SUPFAM" id="SSF64268">
    <property type="entry name" value="PX domain"/>
    <property type="match status" value="1"/>
</dbReference>
<sequence length="684" mass="74491">MSKALKPLNTLRKSLPNSTKSAGSTFNLQPKSPEIMNPPKKVIKALCDYTARSPEELSFVKGDFFMVVANENDDFWYLASNPNTKVRGLVPVSHFQVVSKRRESSPAPATMISQMNMSHHQMAHMVHPMPQNPALSHLGPNGESSASGRRNSRARQPQIFGTVLYDFHAERPDELAAKTGDHVIIIAQSNQEWFVAKPISKIGGPGLIPVSFVQIRDLRSGEPVTDFNEMLRANNINLPGVQEWKRETMEQDRQHIPLGVVGNQASGPPTGPPLNASSGSLSGPGQHRASHASVGSAGSRASRHPPVDSGDGWSYPPPPQSHPQLPPMGPSTSNGSRGAESLPHSEPPSTGPHAFSADDVVAISVVSYKNKMERFYFQIQMVFRDEHQRILFRLYEEFYEFHVQLLDEFPREAGRMDEPRSLPLMPGPLSFVNETITAQRRSQLDEYLHNLFKQPSYILNSTSVQTLLAPRREEDIILAPSSSLQAIGQSGLRPVGAQDDRHRSVSSSVSAAATLVGDNPGHASHHENGNPLASSATLAGHGYAADPRSRSSSEANGPRPSGHPAHTSPGQPMTLLSPIESLSASPASGMPSSLASRSAAGSGSSSIKVKVMYNDDLVAMRLTLPLTLTLLQERISDRFNIHVGSLTYRDHNGEFVPVHSNEDLQDILSDETHRARLTVRVTSL</sequence>
<dbReference type="GO" id="GO:0035091">
    <property type="term" value="F:phosphatidylinositol binding"/>
    <property type="evidence" value="ECO:0007669"/>
    <property type="project" value="InterPro"/>
</dbReference>
<dbReference type="InterPro" id="IPR053793">
    <property type="entry name" value="PB1-like"/>
</dbReference>
<dbReference type="CDD" id="cd11879">
    <property type="entry name" value="SH3_Bem1p_2"/>
    <property type="match status" value="1"/>
</dbReference>
<evidence type="ECO:0000259" key="5">
    <source>
        <dbReference type="PROSITE" id="PS50002"/>
    </source>
</evidence>
<dbReference type="SUPFAM" id="SSF50044">
    <property type="entry name" value="SH3-domain"/>
    <property type="match status" value="2"/>
</dbReference>
<dbReference type="SMART" id="SM00326">
    <property type="entry name" value="SH3"/>
    <property type="match status" value="2"/>
</dbReference>
<name>A0A9W8B7U1_9FUNG</name>
<dbReference type="EMBL" id="JANBQB010000289">
    <property type="protein sequence ID" value="KAJ1978235.1"/>
    <property type="molecule type" value="Genomic_DNA"/>
</dbReference>
<comment type="caution">
    <text evidence="8">The sequence shown here is derived from an EMBL/GenBank/DDBJ whole genome shotgun (WGS) entry which is preliminary data.</text>
</comment>
<feature type="domain" description="SH3" evidence="5">
    <location>
        <begin position="156"/>
        <end position="218"/>
    </location>
</feature>
<protein>
    <submittedName>
        <fullName evidence="8">Bud emergence protein 1</fullName>
    </submittedName>
</protein>
<dbReference type="GO" id="GO:0005737">
    <property type="term" value="C:cytoplasm"/>
    <property type="evidence" value="ECO:0007669"/>
    <property type="project" value="TreeGrafter"/>
</dbReference>
<keyword evidence="9" id="KW-1185">Reference proteome</keyword>